<keyword evidence="2" id="KW-1185">Reference proteome</keyword>
<dbReference type="KEGG" id="plm:Plim_0293"/>
<evidence type="ECO:0000313" key="1">
    <source>
        <dbReference type="EMBL" id="ADG66144.1"/>
    </source>
</evidence>
<accession>D5SNY9</accession>
<protein>
    <submittedName>
        <fullName evidence="1">Uncharacterized protein</fullName>
    </submittedName>
</protein>
<dbReference type="STRING" id="521674.Plim_0293"/>
<organism evidence="1 2">
    <name type="scientific">Planctopirus limnophila (strain ATCC 43296 / DSM 3776 / IFAM 1008 / Mu 290)</name>
    <name type="common">Planctomyces limnophilus</name>
    <dbReference type="NCBI Taxonomy" id="521674"/>
    <lineage>
        <taxon>Bacteria</taxon>
        <taxon>Pseudomonadati</taxon>
        <taxon>Planctomycetota</taxon>
        <taxon>Planctomycetia</taxon>
        <taxon>Planctomycetales</taxon>
        <taxon>Planctomycetaceae</taxon>
        <taxon>Planctopirus</taxon>
    </lineage>
</organism>
<dbReference type="AlphaFoldDB" id="D5SNY9"/>
<dbReference type="HOGENOM" id="CLU_2410699_0_0_0"/>
<gene>
    <name evidence="1" type="ordered locus">Plim_0293</name>
</gene>
<name>D5SNY9_PLAL2</name>
<reference evidence="1 2" key="1">
    <citation type="journal article" date="2010" name="Stand. Genomic Sci.">
        <title>Complete genome sequence of Planctomyces limnophilus type strain (Mu 290).</title>
        <authorList>
            <person name="Labutti K."/>
            <person name="Sikorski J."/>
            <person name="Schneider S."/>
            <person name="Nolan M."/>
            <person name="Lucas S."/>
            <person name="Glavina Del Rio T."/>
            <person name="Tice H."/>
            <person name="Cheng J.F."/>
            <person name="Goodwin L."/>
            <person name="Pitluck S."/>
            <person name="Liolios K."/>
            <person name="Ivanova N."/>
            <person name="Mavromatis K."/>
            <person name="Mikhailova N."/>
            <person name="Pati A."/>
            <person name="Chen A."/>
            <person name="Palaniappan K."/>
            <person name="Land M."/>
            <person name="Hauser L."/>
            <person name="Chang Y.J."/>
            <person name="Jeffries C.D."/>
            <person name="Tindall B.J."/>
            <person name="Rohde M."/>
            <person name="Goker M."/>
            <person name="Woyke T."/>
            <person name="Bristow J."/>
            <person name="Eisen J.A."/>
            <person name="Markowitz V."/>
            <person name="Hugenholtz P."/>
            <person name="Kyrpides N.C."/>
            <person name="Klenk H.P."/>
            <person name="Lapidus A."/>
        </authorList>
    </citation>
    <scope>NUCLEOTIDE SEQUENCE [LARGE SCALE GENOMIC DNA]</scope>
    <source>
        <strain evidence="2">ATCC 43296 / DSM 3776 / IFAM 1008 / 290</strain>
    </source>
</reference>
<sequence length="92" mass="10330">MGAGDGTVGALLASQQWHTGNRWQKSAFAVATKKSSVRFSLVFLRGKSVNFVATRLMFLVRSMHRINHRGEFADGRREAGRPLLMIWIRDVA</sequence>
<dbReference type="Proteomes" id="UP000002220">
    <property type="component" value="Chromosome"/>
</dbReference>
<dbReference type="EMBL" id="CP001744">
    <property type="protein sequence ID" value="ADG66144.1"/>
    <property type="molecule type" value="Genomic_DNA"/>
</dbReference>
<proteinExistence type="predicted"/>
<evidence type="ECO:0000313" key="2">
    <source>
        <dbReference type="Proteomes" id="UP000002220"/>
    </source>
</evidence>